<accession>E4ZUU3</accession>
<dbReference type="EMBL" id="FP929126">
    <property type="protein sequence ID" value="CBX95172.1"/>
    <property type="molecule type" value="Genomic_DNA"/>
</dbReference>
<dbReference type="HOGENOM" id="CLU_723761_0_0_1"/>
<dbReference type="InterPro" id="IPR015920">
    <property type="entry name" value="Cellobiose_DH-like_cyt"/>
</dbReference>
<dbReference type="VEuPathDB" id="FungiDB:LEMA_P115870.1"/>
<dbReference type="InterPro" id="IPR005018">
    <property type="entry name" value="DOMON_domain"/>
</dbReference>
<evidence type="ECO:0000313" key="3">
    <source>
        <dbReference type="Proteomes" id="UP000002668"/>
    </source>
</evidence>
<dbReference type="OrthoDB" id="413885at2759"/>
<evidence type="ECO:0000259" key="1">
    <source>
        <dbReference type="SMART" id="SM00664"/>
    </source>
</evidence>
<dbReference type="SUPFAM" id="SSF49344">
    <property type="entry name" value="CBD9-like"/>
    <property type="match status" value="1"/>
</dbReference>
<organism evidence="3">
    <name type="scientific">Leptosphaeria maculans (strain JN3 / isolate v23.1.3 / race Av1-4-5-6-7-8)</name>
    <name type="common">Blackleg fungus</name>
    <name type="synonym">Phoma lingam</name>
    <dbReference type="NCBI Taxonomy" id="985895"/>
    <lineage>
        <taxon>Eukaryota</taxon>
        <taxon>Fungi</taxon>
        <taxon>Dikarya</taxon>
        <taxon>Ascomycota</taxon>
        <taxon>Pezizomycotina</taxon>
        <taxon>Dothideomycetes</taxon>
        <taxon>Pleosporomycetidae</taxon>
        <taxon>Pleosporales</taxon>
        <taxon>Pleosporineae</taxon>
        <taxon>Leptosphaeriaceae</taxon>
        <taxon>Plenodomus</taxon>
        <taxon>Plenodomus lingam/Leptosphaeria maculans species complex</taxon>
    </lineage>
</organism>
<dbReference type="Pfam" id="PF16010">
    <property type="entry name" value="CDH-cyt"/>
    <property type="match status" value="1"/>
</dbReference>
<dbReference type="SMART" id="SM00664">
    <property type="entry name" value="DoH"/>
    <property type="match status" value="1"/>
</dbReference>
<proteinExistence type="predicted"/>
<dbReference type="PANTHER" id="PTHR47797:SF5">
    <property type="entry name" value="CELLOBIOSE DEHYDROGENASE CYTOCHROME DOMAIN-CONTAINING PROTEIN"/>
    <property type="match status" value="1"/>
</dbReference>
<feature type="domain" description="DOMON" evidence="1">
    <location>
        <begin position="237"/>
        <end position="330"/>
    </location>
</feature>
<dbReference type="GeneID" id="13287594"/>
<keyword evidence="3" id="KW-1185">Reference proteome</keyword>
<gene>
    <name evidence="2" type="ORF">LEMA_P115870.1</name>
</gene>
<protein>
    <recommendedName>
        <fullName evidence="1">DOMON domain-containing protein</fullName>
    </recommendedName>
</protein>
<dbReference type="CDD" id="cd09630">
    <property type="entry name" value="CDH_like_cytochrome"/>
    <property type="match status" value="1"/>
</dbReference>
<dbReference type="InParanoid" id="E4ZUU3"/>
<dbReference type="Proteomes" id="UP000002668">
    <property type="component" value="Genome"/>
</dbReference>
<dbReference type="PANTHER" id="PTHR47797">
    <property type="entry name" value="DEHYDROGENASE, PUTATIVE (AFU_ORTHOLOGUE AFUA_8G05805)-RELATED"/>
    <property type="match status" value="1"/>
</dbReference>
<evidence type="ECO:0000313" key="2">
    <source>
        <dbReference type="EMBL" id="CBX95172.1"/>
    </source>
</evidence>
<dbReference type="eggNOG" id="ENOG502SQ2W">
    <property type="taxonomic scope" value="Eukaryota"/>
</dbReference>
<name>E4ZUU3_LEPMJ</name>
<sequence>MPQAPSGLLDWNTWKTLPRRDDLYHFNYTVAESTSHKTLEGVNHSFRPSTNGLYTVATSFSDEVHSRMCHEGFALQSKASPWTVPCSRRAVTASTPHNRVHCNQSRVAIQLVTHSCLLDTSIIWFLGAENSPLTVAGLGSFSNFLISQRTRSSMRASLGLAALAGLAIARPSTDAHSLAARAVTVVDAETGFTFSESKAAASLSSNIVYRIAQPANVPAGQPYDIVLQVIAPNSLGWVGLAWGGGMVKNPLTVAYPNGQKPTVSSRWATGHSTPQQYPGATYTPLTTGNKSNSTHWQFTAKCTGCTSYTGSSGAVRIDPNSSKRLGYACSPNKVASPGSPSSTIPVHDVYNYITHDFSAGANPNFAALLDRNGVSGAEMRGM</sequence>
<dbReference type="Gene3D" id="2.60.40.1210">
    <property type="entry name" value="Cellobiose dehydrogenase, cytochrome domain"/>
    <property type="match status" value="1"/>
</dbReference>
<dbReference type="AlphaFoldDB" id="E4ZUU3"/>
<reference evidence="3" key="1">
    <citation type="journal article" date="2011" name="Nat. Commun.">
        <title>Effector diversification within compartments of the Leptosphaeria maculans genome affected by Repeat-Induced Point mutations.</title>
        <authorList>
            <person name="Rouxel T."/>
            <person name="Grandaubert J."/>
            <person name="Hane J.K."/>
            <person name="Hoede C."/>
            <person name="van de Wouw A.P."/>
            <person name="Couloux A."/>
            <person name="Dominguez V."/>
            <person name="Anthouard V."/>
            <person name="Bally P."/>
            <person name="Bourras S."/>
            <person name="Cozijnsen A.J."/>
            <person name="Ciuffetti L.M."/>
            <person name="Degrave A."/>
            <person name="Dilmaghani A."/>
            <person name="Duret L."/>
            <person name="Fudal I."/>
            <person name="Goodwin S.B."/>
            <person name="Gout L."/>
            <person name="Glaser N."/>
            <person name="Linglin J."/>
            <person name="Kema G.H.J."/>
            <person name="Lapalu N."/>
            <person name="Lawrence C.B."/>
            <person name="May K."/>
            <person name="Meyer M."/>
            <person name="Ollivier B."/>
            <person name="Poulain J."/>
            <person name="Schoch C.L."/>
            <person name="Simon A."/>
            <person name="Spatafora J.W."/>
            <person name="Stachowiak A."/>
            <person name="Turgeon B.G."/>
            <person name="Tyler B.M."/>
            <person name="Vincent D."/>
            <person name="Weissenbach J."/>
            <person name="Amselem J."/>
            <person name="Quesneville H."/>
            <person name="Oliver R.P."/>
            <person name="Wincker P."/>
            <person name="Balesdent M.-H."/>
            <person name="Howlett B.J."/>
        </authorList>
    </citation>
    <scope>NUCLEOTIDE SEQUENCE [LARGE SCALE GENOMIC DNA]</scope>
    <source>
        <strain evidence="3">JN3 / isolate v23.1.3 / race Av1-4-5-6-7-8</strain>
    </source>
</reference>